<name>C1MLA6_MICPC</name>
<gene>
    <name evidence="1" type="ORF">MICPUCDRAFT_55643</name>
</gene>
<evidence type="ECO:0000313" key="1">
    <source>
        <dbReference type="EMBL" id="EEH59902.1"/>
    </source>
</evidence>
<reference evidence="1 2" key="1">
    <citation type="journal article" date="2009" name="Science">
        <title>Green evolution and dynamic adaptations revealed by genomes of the marine picoeukaryotes Micromonas.</title>
        <authorList>
            <person name="Worden A.Z."/>
            <person name="Lee J.H."/>
            <person name="Mock T."/>
            <person name="Rouze P."/>
            <person name="Simmons M.P."/>
            <person name="Aerts A.L."/>
            <person name="Allen A.E."/>
            <person name="Cuvelier M.L."/>
            <person name="Derelle E."/>
            <person name="Everett M.V."/>
            <person name="Foulon E."/>
            <person name="Grimwood J."/>
            <person name="Gundlach H."/>
            <person name="Henrissat B."/>
            <person name="Napoli C."/>
            <person name="McDonald S.M."/>
            <person name="Parker M.S."/>
            <person name="Rombauts S."/>
            <person name="Salamov A."/>
            <person name="Von Dassow P."/>
            <person name="Badger J.H."/>
            <person name="Coutinho P.M."/>
            <person name="Demir E."/>
            <person name="Dubchak I."/>
            <person name="Gentemann C."/>
            <person name="Eikrem W."/>
            <person name="Gready J.E."/>
            <person name="John U."/>
            <person name="Lanier W."/>
            <person name="Lindquist E.A."/>
            <person name="Lucas S."/>
            <person name="Mayer K.F."/>
            <person name="Moreau H."/>
            <person name="Not F."/>
            <person name="Otillar R."/>
            <person name="Panaud O."/>
            <person name="Pangilinan J."/>
            <person name="Paulsen I."/>
            <person name="Piegu B."/>
            <person name="Poliakov A."/>
            <person name="Robbens S."/>
            <person name="Schmutz J."/>
            <person name="Toulza E."/>
            <person name="Wyss T."/>
            <person name="Zelensky A."/>
            <person name="Zhou K."/>
            <person name="Armbrust E.V."/>
            <person name="Bhattacharya D."/>
            <person name="Goodenough U.W."/>
            <person name="Van de Peer Y."/>
            <person name="Grigoriev I.V."/>
        </authorList>
    </citation>
    <scope>NUCLEOTIDE SEQUENCE [LARGE SCALE GENOMIC DNA]</scope>
    <source>
        <strain evidence="1 2">CCMP1545</strain>
    </source>
</reference>
<dbReference type="GeneID" id="9682017"/>
<organism evidence="2">
    <name type="scientific">Micromonas pusilla (strain CCMP1545)</name>
    <name type="common">Picoplanktonic green alga</name>
    <dbReference type="NCBI Taxonomy" id="564608"/>
    <lineage>
        <taxon>Eukaryota</taxon>
        <taxon>Viridiplantae</taxon>
        <taxon>Chlorophyta</taxon>
        <taxon>Mamiellophyceae</taxon>
        <taxon>Mamiellales</taxon>
        <taxon>Mamiellaceae</taxon>
        <taxon>Micromonas</taxon>
    </lineage>
</organism>
<dbReference type="EMBL" id="GG663736">
    <property type="protein sequence ID" value="EEH59902.1"/>
    <property type="molecule type" value="Genomic_DNA"/>
</dbReference>
<accession>C1MLA6</accession>
<evidence type="ECO:0000313" key="2">
    <source>
        <dbReference type="Proteomes" id="UP000001876"/>
    </source>
</evidence>
<keyword evidence="2" id="KW-1185">Reference proteome</keyword>
<dbReference type="KEGG" id="mpp:MICPUCDRAFT_55643"/>
<dbReference type="AlphaFoldDB" id="C1MLA6"/>
<dbReference type="RefSeq" id="XP_003056526.1">
    <property type="nucleotide sequence ID" value="XM_003056480.1"/>
</dbReference>
<sequence>METTRECLWLRSQFWLHVYTYTYTYNVVHMDGKIPSYESTKVPNCTIVLTQNSVPT</sequence>
<dbReference type="Proteomes" id="UP000001876">
    <property type="component" value="Unassembled WGS sequence"/>
</dbReference>
<proteinExistence type="predicted"/>
<protein>
    <submittedName>
        <fullName evidence="1">Predicted protein</fullName>
    </submittedName>
</protein>